<dbReference type="AlphaFoldDB" id="A0A6J4IX03"/>
<name>A0A6J4IX03_9ACTN</name>
<sequence>MRNKSVLETVVRGAVAVVSSVLAGAGAGAILARKPLLVPVQQRHQPYGRVVR</sequence>
<protein>
    <submittedName>
        <fullName evidence="1">Uncharacterized protein</fullName>
    </submittedName>
</protein>
<organism evidence="1">
    <name type="scientific">uncultured Acidimicrobiales bacterium</name>
    <dbReference type="NCBI Taxonomy" id="310071"/>
    <lineage>
        <taxon>Bacteria</taxon>
        <taxon>Bacillati</taxon>
        <taxon>Actinomycetota</taxon>
        <taxon>Acidimicrobiia</taxon>
        <taxon>Acidimicrobiales</taxon>
        <taxon>environmental samples</taxon>
    </lineage>
</organism>
<reference evidence="1" key="1">
    <citation type="submission" date="2020-02" db="EMBL/GenBank/DDBJ databases">
        <authorList>
            <person name="Meier V. D."/>
        </authorList>
    </citation>
    <scope>NUCLEOTIDE SEQUENCE</scope>
    <source>
        <strain evidence="1">AVDCRST_MAG10</strain>
    </source>
</reference>
<evidence type="ECO:0000313" key="1">
    <source>
        <dbReference type="EMBL" id="CAA9261631.1"/>
    </source>
</evidence>
<accession>A0A6J4IX03</accession>
<proteinExistence type="predicted"/>
<dbReference type="EMBL" id="CADCTB010000172">
    <property type="protein sequence ID" value="CAA9261631.1"/>
    <property type="molecule type" value="Genomic_DNA"/>
</dbReference>
<gene>
    <name evidence="1" type="ORF">AVDCRST_MAG10-2780</name>
</gene>